<proteinExistence type="predicted"/>
<accession>A0ABV9TMT2</accession>
<keyword evidence="3" id="KW-1185">Reference proteome</keyword>
<name>A0ABV9TMT2_9MICC</name>
<dbReference type="NCBIfam" id="TIGR04089">
    <property type="entry name" value="exp_by_SipW_III"/>
    <property type="match status" value="1"/>
</dbReference>
<reference evidence="3" key="1">
    <citation type="journal article" date="2019" name="Int. J. Syst. Evol. Microbiol.">
        <title>The Global Catalogue of Microorganisms (GCM) 10K type strain sequencing project: providing services to taxonomists for standard genome sequencing and annotation.</title>
        <authorList>
            <consortium name="The Broad Institute Genomics Platform"/>
            <consortium name="The Broad Institute Genome Sequencing Center for Infectious Disease"/>
            <person name="Wu L."/>
            <person name="Ma J."/>
        </authorList>
    </citation>
    <scope>NUCLEOTIDE SEQUENCE [LARGE SCALE GENOMIC DNA]</scope>
    <source>
        <strain evidence="3">CGMCC 4.6946</strain>
    </source>
</reference>
<protein>
    <submittedName>
        <fullName evidence="2">Alternate-type signal peptide domain-containing protein</fullName>
    </submittedName>
</protein>
<evidence type="ECO:0000313" key="3">
    <source>
        <dbReference type="Proteomes" id="UP001595797"/>
    </source>
</evidence>
<evidence type="ECO:0000256" key="1">
    <source>
        <dbReference type="SAM" id="MobiDB-lite"/>
    </source>
</evidence>
<organism evidence="2 3">
    <name type="scientific">Kocuria oceani</name>
    <dbReference type="NCBI Taxonomy" id="988827"/>
    <lineage>
        <taxon>Bacteria</taxon>
        <taxon>Bacillati</taxon>
        <taxon>Actinomycetota</taxon>
        <taxon>Actinomycetes</taxon>
        <taxon>Micrococcales</taxon>
        <taxon>Micrococcaceae</taxon>
        <taxon>Kocuria</taxon>
    </lineage>
</organism>
<dbReference type="EMBL" id="JBHSIW010000021">
    <property type="protein sequence ID" value="MFC4904753.1"/>
    <property type="molecule type" value="Genomic_DNA"/>
</dbReference>
<dbReference type="Proteomes" id="UP001595797">
    <property type="component" value="Unassembled WGS sequence"/>
</dbReference>
<dbReference type="RefSeq" id="WP_277550880.1">
    <property type="nucleotide sequence ID" value="NZ_JARAMH010000005.1"/>
</dbReference>
<sequence length="196" mass="20668">MSPAAQHLPSESPARGARNRHTGKAVLAGVVAVGLLAAGGGTFSKWSEEKAIASDDIITAGELSMSTPTVFWTDGTGRTIEPDTYRIVPGDTIELHASTTVTAKGDTLEGALELQFPAELQKEIDELAEAGYVSYDVTFSSGAKTTQDSYPITKNDNGHVVEAIATFTWDADKTTDSFGENADTSLTGTKLVLTQQ</sequence>
<evidence type="ECO:0000313" key="2">
    <source>
        <dbReference type="EMBL" id="MFC4904753.1"/>
    </source>
</evidence>
<gene>
    <name evidence="2" type="ORF">ACFPCS_14365</name>
</gene>
<comment type="caution">
    <text evidence="2">The sequence shown here is derived from an EMBL/GenBank/DDBJ whole genome shotgun (WGS) entry which is preliminary data.</text>
</comment>
<dbReference type="InterPro" id="IPR024006">
    <property type="entry name" value="Alt_signal_exp_actinobact"/>
</dbReference>
<feature type="region of interest" description="Disordered" evidence="1">
    <location>
        <begin position="1"/>
        <end position="20"/>
    </location>
</feature>